<dbReference type="AlphaFoldDB" id="A0A830B9P4"/>
<evidence type="ECO:0000313" key="3">
    <source>
        <dbReference type="Proteomes" id="UP000653305"/>
    </source>
</evidence>
<feature type="region of interest" description="Disordered" evidence="1">
    <location>
        <begin position="74"/>
        <end position="95"/>
    </location>
</feature>
<evidence type="ECO:0000256" key="1">
    <source>
        <dbReference type="SAM" id="MobiDB-lite"/>
    </source>
</evidence>
<dbReference type="GO" id="GO:0009044">
    <property type="term" value="F:xylan 1,4-beta-xylosidase activity"/>
    <property type="evidence" value="ECO:0007669"/>
    <property type="project" value="InterPro"/>
</dbReference>
<name>A0A830B9P4_9LAMI</name>
<sequence>ITTRTRAQSLICLLSVDEKIQQRSNYASAVPRLGIPPYEWWSEYLQGIGANGAGVSLRRPRQIRHRIPTGHPLRRNLQSKPMVGGGASDRGGGEGDAWFGASQTEVLGDLYCGELKWLRSLLL</sequence>
<proteinExistence type="predicted"/>
<dbReference type="GO" id="GO:0045493">
    <property type="term" value="P:xylan catabolic process"/>
    <property type="evidence" value="ECO:0007669"/>
    <property type="project" value="InterPro"/>
</dbReference>
<comment type="caution">
    <text evidence="2">The sequence shown here is derived from an EMBL/GenBank/DDBJ whole genome shotgun (WGS) entry which is preliminary data.</text>
</comment>
<accession>A0A830B9P4</accession>
<dbReference type="Gene3D" id="3.20.20.300">
    <property type="entry name" value="Glycoside hydrolase, family 3, N-terminal domain"/>
    <property type="match status" value="1"/>
</dbReference>
<reference evidence="2" key="1">
    <citation type="submission" date="2020-07" db="EMBL/GenBank/DDBJ databases">
        <title>Ethylene signaling mediates host invasion by parasitic plants.</title>
        <authorList>
            <person name="Yoshida S."/>
        </authorList>
    </citation>
    <scope>NUCLEOTIDE SEQUENCE</scope>
    <source>
        <strain evidence="2">Okayama</strain>
    </source>
</reference>
<feature type="non-terminal residue" evidence="2">
    <location>
        <position position="1"/>
    </location>
</feature>
<dbReference type="PANTHER" id="PTHR42721">
    <property type="entry name" value="SUGAR HYDROLASE-RELATED"/>
    <property type="match status" value="1"/>
</dbReference>
<keyword evidence="3" id="KW-1185">Reference proteome</keyword>
<dbReference type="Proteomes" id="UP000653305">
    <property type="component" value="Unassembled WGS sequence"/>
</dbReference>
<dbReference type="PANTHER" id="PTHR42721:SF1">
    <property type="entry name" value="BETA-D-XYLOSIDASE 6-RELATED"/>
    <property type="match status" value="1"/>
</dbReference>
<dbReference type="OrthoDB" id="47059at2759"/>
<dbReference type="InterPro" id="IPR044993">
    <property type="entry name" value="BXL"/>
</dbReference>
<evidence type="ECO:0000313" key="2">
    <source>
        <dbReference type="EMBL" id="GFP80765.1"/>
    </source>
</evidence>
<protein>
    <submittedName>
        <fullName evidence="2">Probable beta-d-xylosidase 6</fullName>
    </submittedName>
</protein>
<dbReference type="GO" id="GO:0031222">
    <property type="term" value="P:arabinan catabolic process"/>
    <property type="evidence" value="ECO:0007669"/>
    <property type="project" value="TreeGrafter"/>
</dbReference>
<organism evidence="2 3">
    <name type="scientific">Phtheirospermum japonicum</name>
    <dbReference type="NCBI Taxonomy" id="374723"/>
    <lineage>
        <taxon>Eukaryota</taxon>
        <taxon>Viridiplantae</taxon>
        <taxon>Streptophyta</taxon>
        <taxon>Embryophyta</taxon>
        <taxon>Tracheophyta</taxon>
        <taxon>Spermatophyta</taxon>
        <taxon>Magnoliopsida</taxon>
        <taxon>eudicotyledons</taxon>
        <taxon>Gunneridae</taxon>
        <taxon>Pentapetalae</taxon>
        <taxon>asterids</taxon>
        <taxon>lamiids</taxon>
        <taxon>Lamiales</taxon>
        <taxon>Orobanchaceae</taxon>
        <taxon>Orobanchaceae incertae sedis</taxon>
        <taxon>Phtheirospermum</taxon>
    </lineage>
</organism>
<gene>
    <name evidence="2" type="ORF">PHJA_000219800</name>
</gene>
<dbReference type="EMBL" id="BMAC01000023">
    <property type="protein sequence ID" value="GFP80765.1"/>
    <property type="molecule type" value="Genomic_DNA"/>
</dbReference>
<dbReference type="InterPro" id="IPR036962">
    <property type="entry name" value="Glyco_hydro_3_N_sf"/>
</dbReference>
<dbReference type="GO" id="GO:0046556">
    <property type="term" value="F:alpha-L-arabinofuranosidase activity"/>
    <property type="evidence" value="ECO:0007669"/>
    <property type="project" value="TreeGrafter"/>
</dbReference>